<organism evidence="3 4">
    <name type="scientific">Streptacidiphilus cavernicola</name>
    <dbReference type="NCBI Taxonomy" id="3342716"/>
    <lineage>
        <taxon>Bacteria</taxon>
        <taxon>Bacillati</taxon>
        <taxon>Actinomycetota</taxon>
        <taxon>Actinomycetes</taxon>
        <taxon>Kitasatosporales</taxon>
        <taxon>Streptomycetaceae</taxon>
        <taxon>Streptacidiphilus</taxon>
    </lineage>
</organism>
<feature type="compositionally biased region" description="Low complexity" evidence="1">
    <location>
        <begin position="346"/>
        <end position="368"/>
    </location>
</feature>
<proteinExistence type="predicted"/>
<dbReference type="Proteomes" id="UP001592531">
    <property type="component" value="Unassembled WGS sequence"/>
</dbReference>
<reference evidence="3 4" key="1">
    <citation type="submission" date="2024-09" db="EMBL/GenBank/DDBJ databases">
        <authorList>
            <person name="Lee S.D."/>
        </authorList>
    </citation>
    <scope>NUCLEOTIDE SEQUENCE [LARGE SCALE GENOMIC DNA]</scope>
    <source>
        <strain evidence="3 4">N8-3</strain>
    </source>
</reference>
<feature type="region of interest" description="Disordered" evidence="1">
    <location>
        <begin position="1"/>
        <end position="30"/>
    </location>
</feature>
<accession>A0ABV6VX11</accession>
<feature type="compositionally biased region" description="Polar residues" evidence="1">
    <location>
        <begin position="1"/>
        <end position="11"/>
    </location>
</feature>
<name>A0ABV6VX11_9ACTN</name>
<sequence length="571" mass="57342">MTTDVQATASAPSAGPPVRPGEPRVGAGRATGARTLDDAWERLGDGLFSYCLSVLCDQEEAVAAVREVRQLSVRHRRRLRRPELLRAWLYALARHVCLVRMEADPVRTPPRQAGRHSAEHTRLAVLGWPEAAGVTPAQREALELAGRHGLRPAELGAVLDLRDEQAGALLAQAVCELERTAAVLAVLAAEACPELGRLGRGRGPVLGTALRGELVRHVDACPTCRGTAERAAAVGPWPGTLRAPGSPALVTAPPGSWRAAGGEGFFAGLGAGRAEGAREPRFDRHGFPVHRTAKAERATMLRQRAVASSVIALVVAAPVVALWTTRSAPVHDQVSSVQVDAATPMVAPSGPSAASRPGAPTTPGAALPPSTAAAGGLAGAGLGAAVTGAVTGAPLGVAAPAALTVSAAEVAGRTVITLVNSGGTAVGWQATTAAGWLRLSRDAGTLQPGARITLLVTVDSASAPADAWSAQVAVVPSGSVVVLRGPGTGGGRRGMPPPSLPPTQPPSSGPTQAPISPPTQDPTGTPTAPTSAPPTSASPSPTGPGTDPSGSSAPVTTGASGSGRHRGSPGG</sequence>
<feature type="region of interest" description="Disordered" evidence="1">
    <location>
        <begin position="345"/>
        <end position="368"/>
    </location>
</feature>
<dbReference type="InterPro" id="IPR013325">
    <property type="entry name" value="RNA_pol_sigma_r2"/>
</dbReference>
<feature type="compositionally biased region" description="Pro residues" evidence="1">
    <location>
        <begin position="495"/>
        <end position="508"/>
    </location>
</feature>
<dbReference type="RefSeq" id="WP_380537101.1">
    <property type="nucleotide sequence ID" value="NZ_JBHFAB010000011.1"/>
</dbReference>
<evidence type="ECO:0000313" key="4">
    <source>
        <dbReference type="Proteomes" id="UP001592531"/>
    </source>
</evidence>
<evidence type="ECO:0000259" key="2">
    <source>
        <dbReference type="Pfam" id="PF19190"/>
    </source>
</evidence>
<dbReference type="InterPro" id="IPR024361">
    <property type="entry name" value="BACON"/>
</dbReference>
<evidence type="ECO:0000313" key="3">
    <source>
        <dbReference type="EMBL" id="MFC1418309.1"/>
    </source>
</evidence>
<feature type="domain" description="BACON" evidence="2">
    <location>
        <begin position="399"/>
        <end position="463"/>
    </location>
</feature>
<evidence type="ECO:0000256" key="1">
    <source>
        <dbReference type="SAM" id="MobiDB-lite"/>
    </source>
</evidence>
<dbReference type="Gene3D" id="1.20.140.160">
    <property type="match status" value="1"/>
</dbReference>
<comment type="caution">
    <text evidence="3">The sequence shown here is derived from an EMBL/GenBank/DDBJ whole genome shotgun (WGS) entry which is preliminary data.</text>
</comment>
<feature type="region of interest" description="Disordered" evidence="1">
    <location>
        <begin position="483"/>
        <end position="571"/>
    </location>
</feature>
<gene>
    <name evidence="3" type="ORF">ACEZDE_16930</name>
</gene>
<feature type="compositionally biased region" description="Low complexity" evidence="1">
    <location>
        <begin position="521"/>
        <end position="554"/>
    </location>
</feature>
<dbReference type="SUPFAM" id="SSF88946">
    <property type="entry name" value="Sigma2 domain of RNA polymerase sigma factors"/>
    <property type="match status" value="1"/>
</dbReference>
<dbReference type="Pfam" id="PF19190">
    <property type="entry name" value="BACON_2"/>
    <property type="match status" value="1"/>
</dbReference>
<keyword evidence="4" id="KW-1185">Reference proteome</keyword>
<protein>
    <recommendedName>
        <fullName evidence="2">BACON domain-containing protein</fullName>
    </recommendedName>
</protein>
<dbReference type="EMBL" id="JBHFAB010000011">
    <property type="protein sequence ID" value="MFC1418309.1"/>
    <property type="molecule type" value="Genomic_DNA"/>
</dbReference>